<comment type="caution">
    <text evidence="2">The sequence shown here is derived from an EMBL/GenBank/DDBJ whole genome shotgun (WGS) entry which is preliminary data.</text>
</comment>
<dbReference type="GeneID" id="75832012"/>
<evidence type="ECO:0000256" key="1">
    <source>
        <dbReference type="SAM" id="MobiDB-lite"/>
    </source>
</evidence>
<dbReference type="RefSeq" id="XP_051364356.1">
    <property type="nucleotide sequence ID" value="XM_051503958.1"/>
</dbReference>
<reference evidence="2" key="1">
    <citation type="journal article" date="2021" name="J Fungi (Basel)">
        <title>Genomic and Metabolomic Analyses of the Marine Fungus Emericellopsis cladophorae: Insights into Saltwater Adaptability Mechanisms and Its Biosynthetic Potential.</title>
        <authorList>
            <person name="Goncalves M.F.M."/>
            <person name="Hilario S."/>
            <person name="Van de Peer Y."/>
            <person name="Esteves A.C."/>
            <person name="Alves A."/>
        </authorList>
    </citation>
    <scope>NUCLEOTIDE SEQUENCE</scope>
    <source>
        <strain evidence="2">MUM 19.33</strain>
    </source>
</reference>
<organism evidence="2 3">
    <name type="scientific">Emericellopsis cladophorae</name>
    <dbReference type="NCBI Taxonomy" id="2686198"/>
    <lineage>
        <taxon>Eukaryota</taxon>
        <taxon>Fungi</taxon>
        <taxon>Dikarya</taxon>
        <taxon>Ascomycota</taxon>
        <taxon>Pezizomycotina</taxon>
        <taxon>Sordariomycetes</taxon>
        <taxon>Hypocreomycetidae</taxon>
        <taxon>Hypocreales</taxon>
        <taxon>Bionectriaceae</taxon>
        <taxon>Emericellopsis</taxon>
    </lineage>
</organism>
<dbReference type="OrthoDB" id="3827557at2759"/>
<name>A0A9Q0BGA3_9HYPO</name>
<gene>
    <name evidence="2" type="ORF">J7T54_005529</name>
</gene>
<keyword evidence="3" id="KW-1185">Reference proteome</keyword>
<proteinExistence type="predicted"/>
<sequence>MSSSSSTSMNRYWIPSWGIHKKVITQQLPYHLGPQATGEDGFLIATLGNCLSDEQIDDLCRKSTDYWDRKEAARSQQDPEGGLKRPAHQPVPIISGTSGTPRKKRPLQV</sequence>
<dbReference type="PANTHER" id="PTHR39609:SF2">
    <property type="entry name" value="TRANSCRIPTION FACTOR RFEG"/>
    <property type="match status" value="1"/>
</dbReference>
<feature type="region of interest" description="Disordered" evidence="1">
    <location>
        <begin position="70"/>
        <end position="109"/>
    </location>
</feature>
<dbReference type="EMBL" id="JAGIXG020000007">
    <property type="protein sequence ID" value="KAI6783500.1"/>
    <property type="molecule type" value="Genomic_DNA"/>
</dbReference>
<evidence type="ECO:0000313" key="3">
    <source>
        <dbReference type="Proteomes" id="UP001055219"/>
    </source>
</evidence>
<reference evidence="2" key="2">
    <citation type="submission" date="2022-07" db="EMBL/GenBank/DDBJ databases">
        <authorList>
            <person name="Goncalves M.F.M."/>
            <person name="Hilario S."/>
            <person name="Van De Peer Y."/>
            <person name="Esteves A.C."/>
            <person name="Alves A."/>
        </authorList>
    </citation>
    <scope>NUCLEOTIDE SEQUENCE</scope>
    <source>
        <strain evidence="2">MUM 19.33</strain>
    </source>
</reference>
<protein>
    <submittedName>
        <fullName evidence="2">Uncharacterized protein</fullName>
    </submittedName>
</protein>
<dbReference type="AlphaFoldDB" id="A0A9Q0BGA3"/>
<dbReference type="Proteomes" id="UP001055219">
    <property type="component" value="Unassembled WGS sequence"/>
</dbReference>
<dbReference type="PANTHER" id="PTHR39609">
    <property type="entry name" value="RFEG-RELATED"/>
    <property type="match status" value="1"/>
</dbReference>
<accession>A0A9Q0BGA3</accession>
<evidence type="ECO:0000313" key="2">
    <source>
        <dbReference type="EMBL" id="KAI6783500.1"/>
    </source>
</evidence>